<evidence type="ECO:0000256" key="14">
    <source>
        <dbReference type="ARBA" id="ARBA00025049"/>
    </source>
</evidence>
<evidence type="ECO:0000256" key="13">
    <source>
        <dbReference type="ARBA" id="ARBA00024535"/>
    </source>
</evidence>
<keyword evidence="12 18" id="KW-0456">Lyase</keyword>
<comment type="cofactor">
    <cofactor evidence="1 17">
        <name>Zn(2+)</name>
        <dbReference type="ChEBI" id="CHEBI:29105"/>
    </cofactor>
</comment>
<keyword evidence="20" id="KW-1185">Reference proteome</keyword>
<dbReference type="Gene3D" id="3.30.1700.10">
    <property type="entry name" value="lpxc deacetylase, domain 2"/>
    <property type="match status" value="1"/>
</dbReference>
<dbReference type="AlphaFoldDB" id="A0A7K1TZS8"/>
<comment type="function">
    <text evidence="14 18">Involved in unsaturated fatty acids biosynthesis. Catalyzes the dehydration of short chain beta-hydroxyacyl-ACPs and long chain saturated and unsaturated beta-hydroxyacyl-ACPs.</text>
</comment>
<dbReference type="NCBIfam" id="NF000582">
    <property type="entry name" value="PRK00006.1"/>
    <property type="match status" value="1"/>
</dbReference>
<dbReference type="GO" id="GO:0009245">
    <property type="term" value="P:lipid A biosynthetic process"/>
    <property type="evidence" value="ECO:0007669"/>
    <property type="project" value="UniProtKB-UniRule"/>
</dbReference>
<organism evidence="19 20">
    <name type="scientific">Chitinophaga tropicalis</name>
    <dbReference type="NCBI Taxonomy" id="2683588"/>
    <lineage>
        <taxon>Bacteria</taxon>
        <taxon>Pseudomonadati</taxon>
        <taxon>Bacteroidota</taxon>
        <taxon>Chitinophagia</taxon>
        <taxon>Chitinophagales</taxon>
        <taxon>Chitinophagaceae</taxon>
        <taxon>Chitinophaga</taxon>
    </lineage>
</organism>
<protein>
    <recommendedName>
        <fullName evidence="17 18">Multifunctional fusion protein</fullName>
    </recommendedName>
    <domain>
        <recommendedName>
            <fullName evidence="18">3-hydroxyacyl-[acyl-carrier-protein] dehydratase FabZ</fullName>
            <ecNumber evidence="18">4.2.1.59</ecNumber>
        </recommendedName>
        <alternativeName>
            <fullName evidence="18">(3R)-hydroxymyristoyl-[acyl-carrier-protein] dehydratase</fullName>
        </alternativeName>
        <alternativeName>
            <fullName evidence="18">Beta-hydroxyacyl-ACP dehydratase</fullName>
            <shortName evidence="18">(3R)-hydroxymyristoyl-ACP dehydrase</shortName>
        </alternativeName>
    </domain>
    <domain>
        <recommendedName>
            <fullName evidence="17">UDP-3-O-acyl-N-acetylglucosamine deacetylase</fullName>
            <shortName evidence="17">UDP-3-O-acyl-GlcNAc deacetylase</shortName>
            <ecNumber evidence="17">3.5.1.108</ecNumber>
        </recommendedName>
        <alternativeName>
            <fullName evidence="17">UDP-3-O-[R-3-hydroxymyristoyl]-N-acetylglucosamine deacetylase</fullName>
        </alternativeName>
    </domain>
</protein>
<sequence>MDNQQSSNQHTIKAPVTISGVGLHTGAHVNMTLKPAIPGYGIKFQRVDLPEQPVVKADVDFVVDTARSTTLEYNGARVSTIEHIMAALVGTGVDNVHIEVDGPEIPIMDGSSYPFIEIIEKAGIEEQDAKKIYYSIDTNISFYDDKKNVEMVALPAVDYRITCLIDFNSPVLGTQHANLNSIADFRKEVASCRTFVFLHELEYLISNNLIKGGDINNAIVIVDRVVSEEQLTHLAKVFERDNISVQQREGILNNIQLHFPNEPARHKLLDVVGDLALVGVPIKAHIIANRPGHASNVEFARKIKQYIKKNKHIKDVPVYDPNKPAIFDLPRIERTLPHRYPMLLVDKIIDLADTQVVGIKNVTYNEHFFQGHFPQNPVMPGVLQVEALAQCGGILALNTVPDPENYDTYFIKIDNCKFKQKVVPGDTMILKMELLSPIRRGIVEMRGTVFVGNKVMTEGDFTAQIIKTRDAKQ</sequence>
<dbReference type="GO" id="GO:0019171">
    <property type="term" value="F:(3R)-hydroxyacyl-[acyl-carrier-protein] dehydratase activity"/>
    <property type="evidence" value="ECO:0007669"/>
    <property type="project" value="UniProtKB-EC"/>
</dbReference>
<dbReference type="InterPro" id="IPR029069">
    <property type="entry name" value="HotDog_dom_sf"/>
</dbReference>
<feature type="active site" evidence="18">
    <location>
        <position position="372"/>
    </location>
</feature>
<keyword evidence="8 17" id="KW-0479">Metal-binding</keyword>
<evidence type="ECO:0000256" key="1">
    <source>
        <dbReference type="ARBA" id="ARBA00001947"/>
    </source>
</evidence>
<evidence type="ECO:0000256" key="7">
    <source>
        <dbReference type="ARBA" id="ARBA00022556"/>
    </source>
</evidence>
<evidence type="ECO:0000256" key="6">
    <source>
        <dbReference type="ARBA" id="ARBA00022516"/>
    </source>
</evidence>
<evidence type="ECO:0000256" key="10">
    <source>
        <dbReference type="ARBA" id="ARBA00022833"/>
    </source>
</evidence>
<feature type="binding site" evidence="17">
    <location>
        <position position="83"/>
    </location>
    <ligand>
        <name>Zn(2+)</name>
        <dbReference type="ChEBI" id="CHEBI:29105"/>
    </ligand>
</feature>
<feature type="active site" description="Proton donor" evidence="17">
    <location>
        <position position="293"/>
    </location>
</feature>
<reference evidence="19 20" key="1">
    <citation type="submission" date="2019-12" db="EMBL/GenBank/DDBJ databases">
        <title>Chitinophaga sp. strain ysch24 (GDMCC 1.1355), whole genome shotgun sequence.</title>
        <authorList>
            <person name="Zhang X."/>
        </authorList>
    </citation>
    <scope>NUCLEOTIDE SEQUENCE [LARGE SCALE GENOMIC DNA]</scope>
    <source>
        <strain evidence="20">ysch24</strain>
    </source>
</reference>
<comment type="similarity">
    <text evidence="16">In the C-terminal section; belongs to the thioester dehydratase family.</text>
</comment>
<dbReference type="InterPro" id="IPR010084">
    <property type="entry name" value="FabZ"/>
</dbReference>
<comment type="function">
    <text evidence="2 17">Catalyzes the hydrolysis of UDP-3-O-myristoyl-N-acetylglucosamine to form UDP-3-O-myristoylglucosamine and acetate, the committed step in lipid A biosynthesis.</text>
</comment>
<keyword evidence="11 17" id="KW-0443">Lipid metabolism</keyword>
<evidence type="ECO:0000256" key="16">
    <source>
        <dbReference type="ARBA" id="ARBA00061355"/>
    </source>
</evidence>
<dbReference type="NCBIfam" id="NF009667">
    <property type="entry name" value="PRK13188.1"/>
    <property type="match status" value="1"/>
</dbReference>
<dbReference type="FunFam" id="3.10.129.10:FF:000001">
    <property type="entry name" value="3-hydroxyacyl-[acyl-carrier-protein] dehydratase FabZ"/>
    <property type="match status" value="1"/>
</dbReference>
<evidence type="ECO:0000256" key="2">
    <source>
        <dbReference type="ARBA" id="ARBA00002923"/>
    </source>
</evidence>
<evidence type="ECO:0000256" key="12">
    <source>
        <dbReference type="ARBA" id="ARBA00023239"/>
    </source>
</evidence>
<evidence type="ECO:0000256" key="15">
    <source>
        <dbReference type="ARBA" id="ARBA00061221"/>
    </source>
</evidence>
<feature type="binding site" evidence="17">
    <location>
        <position position="266"/>
    </location>
    <ligand>
        <name>Zn(2+)</name>
        <dbReference type="ChEBI" id="CHEBI:29105"/>
    </ligand>
</feature>
<feature type="binding site" evidence="17">
    <location>
        <position position="270"/>
    </location>
    <ligand>
        <name>Zn(2+)</name>
        <dbReference type="ChEBI" id="CHEBI:29105"/>
    </ligand>
</feature>
<evidence type="ECO:0000256" key="5">
    <source>
        <dbReference type="ARBA" id="ARBA00022490"/>
    </source>
</evidence>
<comment type="catalytic activity">
    <reaction evidence="18">
        <text>a (3R)-hydroxyacyl-[ACP] = a (2E)-enoyl-[ACP] + H2O</text>
        <dbReference type="Rhea" id="RHEA:13097"/>
        <dbReference type="Rhea" id="RHEA-COMP:9925"/>
        <dbReference type="Rhea" id="RHEA-COMP:9945"/>
        <dbReference type="ChEBI" id="CHEBI:15377"/>
        <dbReference type="ChEBI" id="CHEBI:78784"/>
        <dbReference type="ChEBI" id="CHEBI:78827"/>
        <dbReference type="EC" id="4.2.1.59"/>
    </reaction>
</comment>
<comment type="caution">
    <text evidence="19">The sequence shown here is derived from an EMBL/GenBank/DDBJ whole genome shotgun (WGS) entry which is preliminary data.</text>
</comment>
<gene>
    <name evidence="17" type="primary">lpxC</name>
    <name evidence="18" type="synonym">fabZ</name>
    <name evidence="19" type="ORF">GO493_05055</name>
</gene>
<dbReference type="EC" id="3.5.1.108" evidence="17"/>
<dbReference type="NCBIfam" id="TIGR00325">
    <property type="entry name" value="lpxC"/>
    <property type="match status" value="1"/>
</dbReference>
<dbReference type="PANTHER" id="PTHR33694:SF1">
    <property type="entry name" value="UDP-3-O-ACYL-N-ACETYLGLUCOSAMINE DEACETYLASE 1, MITOCHONDRIAL-RELATED"/>
    <property type="match status" value="1"/>
</dbReference>
<dbReference type="HAMAP" id="MF_00406">
    <property type="entry name" value="FabZ"/>
    <property type="match status" value="1"/>
</dbReference>
<accession>A0A7K1TZS8</accession>
<name>A0A7K1TZS8_9BACT</name>
<keyword evidence="6 17" id="KW-0444">Lipid biosynthesis</keyword>
<dbReference type="GO" id="GO:0005737">
    <property type="term" value="C:cytoplasm"/>
    <property type="evidence" value="ECO:0007669"/>
    <property type="project" value="UniProtKB-SubCell"/>
</dbReference>
<dbReference type="GO" id="GO:0046872">
    <property type="term" value="F:metal ion binding"/>
    <property type="evidence" value="ECO:0007669"/>
    <property type="project" value="UniProtKB-KW"/>
</dbReference>
<evidence type="ECO:0000256" key="8">
    <source>
        <dbReference type="ARBA" id="ARBA00022723"/>
    </source>
</evidence>
<comment type="similarity">
    <text evidence="17">Belongs to the LpxC family.</text>
</comment>
<dbReference type="HAMAP" id="MF_00388">
    <property type="entry name" value="LpxC"/>
    <property type="match status" value="1"/>
</dbReference>
<comment type="catalytic activity">
    <reaction evidence="13 17">
        <text>a UDP-3-O-[(3R)-3-hydroxyacyl]-N-acetyl-alpha-D-glucosamine + H2O = a UDP-3-O-[(3R)-3-hydroxyacyl]-alpha-D-glucosamine + acetate</text>
        <dbReference type="Rhea" id="RHEA:67816"/>
        <dbReference type="ChEBI" id="CHEBI:15377"/>
        <dbReference type="ChEBI" id="CHEBI:30089"/>
        <dbReference type="ChEBI" id="CHEBI:137740"/>
        <dbReference type="ChEBI" id="CHEBI:173225"/>
        <dbReference type="EC" id="3.5.1.108"/>
    </reaction>
</comment>
<keyword evidence="9 17" id="KW-0378">Hydrolase</keyword>
<evidence type="ECO:0000256" key="17">
    <source>
        <dbReference type="HAMAP-Rule" id="MF_00388"/>
    </source>
</evidence>
<dbReference type="Pfam" id="PF03331">
    <property type="entry name" value="LpxC"/>
    <property type="match status" value="2"/>
</dbReference>
<keyword evidence="10 17" id="KW-0862">Zinc</keyword>
<dbReference type="Gene3D" id="3.30.230.20">
    <property type="entry name" value="lpxc deacetylase, domain 1"/>
    <property type="match status" value="1"/>
</dbReference>
<dbReference type="InterPro" id="IPR013114">
    <property type="entry name" value="FabA_FabZ"/>
</dbReference>
<comment type="pathway">
    <text evidence="4 17">Glycolipid biosynthesis; lipid IV(A) biosynthesis; lipid IV(A) from (3R)-3-hydroxytetradecanoyl-[acyl-carrier-protein] and UDP-N-acetyl-alpha-D-glucosamine: step 2/6.</text>
</comment>
<evidence type="ECO:0000256" key="3">
    <source>
        <dbReference type="ARBA" id="ARBA00004496"/>
    </source>
</evidence>
<comment type="similarity">
    <text evidence="15">In the N-terminal section; belongs to the LpxC family.</text>
</comment>
<dbReference type="GO" id="GO:0103117">
    <property type="term" value="F:UDP-3-O-acyl-N-acetylglucosamine deacetylase activity"/>
    <property type="evidence" value="ECO:0007669"/>
    <property type="project" value="UniProtKB-UniRule"/>
</dbReference>
<dbReference type="GO" id="GO:0006633">
    <property type="term" value="P:fatty acid biosynthetic process"/>
    <property type="evidence" value="ECO:0007669"/>
    <property type="project" value="UniProtKB-UniRule"/>
</dbReference>
<dbReference type="InterPro" id="IPR020568">
    <property type="entry name" value="Ribosomal_Su5_D2-typ_SF"/>
</dbReference>
<keyword evidence="7 17" id="KW-0441">Lipid A biosynthesis</keyword>
<dbReference type="PANTHER" id="PTHR33694">
    <property type="entry name" value="UDP-3-O-ACYL-N-ACETYLGLUCOSAMINE DEACETYLASE 1, MITOCHONDRIAL-RELATED"/>
    <property type="match status" value="1"/>
</dbReference>
<dbReference type="CDD" id="cd01288">
    <property type="entry name" value="FabZ"/>
    <property type="match status" value="1"/>
</dbReference>
<dbReference type="SUPFAM" id="SSF54211">
    <property type="entry name" value="Ribosomal protein S5 domain 2-like"/>
    <property type="match status" value="2"/>
</dbReference>
<dbReference type="SUPFAM" id="SSF54637">
    <property type="entry name" value="Thioesterase/thiol ester dehydrase-isomerase"/>
    <property type="match status" value="1"/>
</dbReference>
<evidence type="ECO:0000313" key="19">
    <source>
        <dbReference type="EMBL" id="MVT07621.1"/>
    </source>
</evidence>
<dbReference type="Pfam" id="PF07977">
    <property type="entry name" value="FabA"/>
    <property type="match status" value="1"/>
</dbReference>
<comment type="subcellular location">
    <subcellularLocation>
        <location evidence="3 18">Cytoplasm</location>
    </subcellularLocation>
</comment>
<dbReference type="UniPathway" id="UPA00359">
    <property type="reaction ID" value="UER00478"/>
</dbReference>
<keyword evidence="5 18" id="KW-0963">Cytoplasm</keyword>
<evidence type="ECO:0000256" key="4">
    <source>
        <dbReference type="ARBA" id="ARBA00005002"/>
    </source>
</evidence>
<dbReference type="InterPro" id="IPR004463">
    <property type="entry name" value="UDP-acyl_GlcNac_deAcase"/>
</dbReference>
<dbReference type="GO" id="GO:0016020">
    <property type="term" value="C:membrane"/>
    <property type="evidence" value="ECO:0007669"/>
    <property type="project" value="GOC"/>
</dbReference>
<dbReference type="InterPro" id="IPR015870">
    <property type="entry name" value="UDP-acyl_N-AcGlcN_deAcase_N"/>
</dbReference>
<evidence type="ECO:0000256" key="11">
    <source>
        <dbReference type="ARBA" id="ARBA00023098"/>
    </source>
</evidence>
<dbReference type="Proteomes" id="UP000461730">
    <property type="component" value="Unassembled WGS sequence"/>
</dbReference>
<evidence type="ECO:0000256" key="9">
    <source>
        <dbReference type="ARBA" id="ARBA00022801"/>
    </source>
</evidence>
<dbReference type="Gene3D" id="3.10.129.10">
    <property type="entry name" value="Hotdog Thioesterase"/>
    <property type="match status" value="1"/>
</dbReference>
<dbReference type="EMBL" id="WRXN01000001">
    <property type="protein sequence ID" value="MVT07621.1"/>
    <property type="molecule type" value="Genomic_DNA"/>
</dbReference>
<dbReference type="EC" id="4.2.1.59" evidence="18"/>
<proteinExistence type="inferred from homology"/>
<comment type="similarity">
    <text evidence="18">Belongs to the thioester dehydratase family. FabZ subfamily.</text>
</comment>
<evidence type="ECO:0000313" key="20">
    <source>
        <dbReference type="Proteomes" id="UP000461730"/>
    </source>
</evidence>
<evidence type="ECO:0000256" key="18">
    <source>
        <dbReference type="HAMAP-Rule" id="MF_00406"/>
    </source>
</evidence>
<dbReference type="InterPro" id="IPR011334">
    <property type="entry name" value="UDP-acyl_GlcNac_deAcase_C"/>
</dbReference>